<evidence type="ECO:0000313" key="1">
    <source>
        <dbReference type="EMBL" id="HII48103.1"/>
    </source>
</evidence>
<evidence type="ECO:0000313" key="2">
    <source>
        <dbReference type="Proteomes" id="UP000651120"/>
    </source>
</evidence>
<dbReference type="RefSeq" id="WP_011007605.1">
    <property type="nucleotide sequence ID" value="NZ_DUJP01000038.1"/>
</dbReference>
<dbReference type="AlphaFoldDB" id="A0A832WHA6"/>
<reference evidence="1" key="1">
    <citation type="journal article" date="2020" name="bioRxiv">
        <title>A rank-normalized archaeal taxonomy based on genome phylogeny resolves widespread incomplete and uneven classifications.</title>
        <authorList>
            <person name="Rinke C."/>
            <person name="Chuvochina M."/>
            <person name="Mussig A.J."/>
            <person name="Chaumeil P.-A."/>
            <person name="Waite D.W."/>
            <person name="Whitman W.B."/>
            <person name="Parks D.H."/>
            <person name="Hugenholtz P."/>
        </authorList>
    </citation>
    <scope>NUCLEOTIDE SEQUENCE</scope>
    <source>
        <strain evidence="1">UBA8839</strain>
    </source>
</reference>
<accession>A0A832WHA6</accession>
<comment type="caution">
    <text evidence="1">The sequence shown here is derived from an EMBL/GenBank/DDBJ whole genome shotgun (WGS) entry which is preliminary data.</text>
</comment>
<dbReference type="EMBL" id="DUJP01000038">
    <property type="protein sequence ID" value="HII48103.1"/>
    <property type="molecule type" value="Genomic_DNA"/>
</dbReference>
<protein>
    <submittedName>
        <fullName evidence="1">Uncharacterized protein</fullName>
    </submittedName>
</protein>
<proteinExistence type="predicted"/>
<sequence length="121" mass="13083">MRWVLELSFAAFILILTIALYNYTAPASIAVQAGERGRVSELSAFAVRLAASPEFLFRLQYSWEEAVAQARREAALIDPLASVDVYLPTNGVCTTPPSPRIAISLATVLPNGTTVCIAVWA</sequence>
<dbReference type="Proteomes" id="UP000651120">
    <property type="component" value="Unassembled WGS sequence"/>
</dbReference>
<name>A0A832WHA6_9CREN</name>
<dbReference type="OMA" id="MRWVVEL"/>
<gene>
    <name evidence="1" type="ORF">HA333_11890</name>
</gene>
<dbReference type="GeneID" id="1465367"/>
<organism evidence="1 2">
    <name type="scientific">Pyrobaculum aerophilum</name>
    <dbReference type="NCBI Taxonomy" id="13773"/>
    <lineage>
        <taxon>Archaea</taxon>
        <taxon>Thermoproteota</taxon>
        <taxon>Thermoprotei</taxon>
        <taxon>Thermoproteales</taxon>
        <taxon>Thermoproteaceae</taxon>
        <taxon>Pyrobaculum</taxon>
    </lineage>
</organism>